<organism evidence="2 3">
    <name type="scientific">Escherichia phage PGT2</name>
    <dbReference type="NCBI Taxonomy" id="2047782"/>
    <lineage>
        <taxon>Viruses</taxon>
        <taxon>Duplodnaviria</taxon>
        <taxon>Heunggongvirae</taxon>
        <taxon>Uroviricota</taxon>
        <taxon>Caudoviricetes</taxon>
        <taxon>Autographivirales</taxon>
        <taxon>Autonotataviridae</taxon>
        <taxon>Ermolevavirus</taxon>
        <taxon>Ermolevavirus PGT2</taxon>
    </lineage>
</organism>
<proteinExistence type="predicted"/>
<dbReference type="Proteomes" id="UP000240674">
    <property type="component" value="Segment"/>
</dbReference>
<feature type="compositionally biased region" description="Acidic residues" evidence="1">
    <location>
        <begin position="1"/>
        <end position="11"/>
    </location>
</feature>
<dbReference type="EMBL" id="MG201401">
    <property type="protein sequence ID" value="ATS92459.1"/>
    <property type="molecule type" value="Genomic_DNA"/>
</dbReference>
<sequence>MSDFEEEDVTQEENGSSDLFKPLETIPGATANRDQMAELHQLICIALSARIRAGIWSSGDIAAATKFLKDNNVTADVGDNKALQKLRDEMETKQKARREERTYLSEQELVKLATEELNNEIWH</sequence>
<evidence type="ECO:0000313" key="3">
    <source>
        <dbReference type="Proteomes" id="UP000240674"/>
    </source>
</evidence>
<gene>
    <name evidence="2" type="ORF">PGT2_g00041</name>
</gene>
<protein>
    <submittedName>
        <fullName evidence="2">Uncharacterized protein</fullName>
    </submittedName>
</protein>
<feature type="region of interest" description="Disordered" evidence="1">
    <location>
        <begin position="1"/>
        <end position="24"/>
    </location>
</feature>
<reference evidence="2 3" key="1">
    <citation type="submission" date="2017-10" db="EMBL/GenBank/DDBJ databases">
        <title>Complete genome sequence of Escherichia coli bacteriophage PGT2.</title>
        <authorList>
            <person name="Kulikov E.E."/>
            <person name="Golomidova A.K."/>
            <person name="Kudryavtseva A.V."/>
            <person name="Letarov A.V."/>
        </authorList>
    </citation>
    <scope>NUCLEOTIDE SEQUENCE [LARGE SCALE GENOMIC DNA]</scope>
</reference>
<evidence type="ECO:0000313" key="2">
    <source>
        <dbReference type="EMBL" id="ATS92459.1"/>
    </source>
</evidence>
<evidence type="ECO:0000256" key="1">
    <source>
        <dbReference type="SAM" id="MobiDB-lite"/>
    </source>
</evidence>
<accession>A0A2D2W326</accession>
<dbReference type="InterPro" id="IPR024345">
    <property type="entry name" value="DNA_matur_Phage_T7-like"/>
</dbReference>
<dbReference type="Pfam" id="PF11123">
    <property type="entry name" value="DNA_Packaging_2"/>
    <property type="match status" value="1"/>
</dbReference>
<name>A0A2D2W326_9CAUD</name>
<keyword evidence="3" id="KW-1185">Reference proteome</keyword>